<dbReference type="RefSeq" id="XP_026280401.1">
    <property type="nucleotide sequence ID" value="XM_026424616.2"/>
</dbReference>
<name>A0A6J1SPD4_FRAOC</name>
<dbReference type="Pfam" id="PF06585">
    <property type="entry name" value="JHBP"/>
    <property type="match status" value="2"/>
</dbReference>
<dbReference type="KEGG" id="foc:113207877"/>
<sequence length="528" mass="56862">MAFPRGMLLAMLLAMGAVIGAKSETDLEKKVADVIGGFKEMMPAGRADIGIPVLDPAVIKTVNVNIKVSPFNAKCIASNVSVAGASDFTITKISQIEGTNKVSVGLEIAEVNANGQYDLKGKVKVGFINVKLNSQGPLRVNLKGLKGEGTADLIVGDDGSLSLNSLQINEWSYKKVEITLGNLAGGGVIGKTVNKLINTLVPTVIKSNRNKINALLESKGKLYINKYLNAINGKPQLVHAHLPAVLEVNENDWDVSDEAREILHRLALTIAGSNSKTKSSSLVDRVLQLLEDFRTMMPNGRSDINIPVLDPAVIHRMPVDVKLSPFDFSAVASEVAVSGVSAFIINKMEQIEGTNQLSVSIEVPEVDVDGQYEINGKVTIGFFDVNLSGGKGPVTLKMKGFKGTATADMIVNADGTLNLNWIRFDTWKFDEIKAELGNVFMAKYVNPLINKLIPLFLEVNRGWINNWGTNVAKTVVNRYLDDIAGKTVVSVTNFAPVVDPIDVIVLSPEVQAILDQLAITLAAQPRLA</sequence>
<protein>
    <submittedName>
        <fullName evidence="3">Uncharacterized protein LOC113207877</fullName>
    </submittedName>
</protein>
<proteinExistence type="predicted"/>
<dbReference type="AlphaFoldDB" id="A0A6J1SPD4"/>
<dbReference type="InterPro" id="IPR010562">
    <property type="entry name" value="Haemolymph_juvenile_hormone-bd"/>
</dbReference>
<reference evidence="3" key="1">
    <citation type="submission" date="2025-08" db="UniProtKB">
        <authorList>
            <consortium name="RefSeq"/>
        </authorList>
    </citation>
    <scope>IDENTIFICATION</scope>
    <source>
        <tissue evidence="3">Whole organism</tissue>
    </source>
</reference>
<dbReference type="SMART" id="SM00700">
    <property type="entry name" value="JHBP"/>
    <property type="match status" value="2"/>
</dbReference>
<evidence type="ECO:0000256" key="1">
    <source>
        <dbReference type="SAM" id="SignalP"/>
    </source>
</evidence>
<evidence type="ECO:0000313" key="2">
    <source>
        <dbReference type="Proteomes" id="UP000504606"/>
    </source>
</evidence>
<organism evidence="2 3">
    <name type="scientific">Frankliniella occidentalis</name>
    <name type="common">Western flower thrips</name>
    <name type="synonym">Euthrips occidentalis</name>
    <dbReference type="NCBI Taxonomy" id="133901"/>
    <lineage>
        <taxon>Eukaryota</taxon>
        <taxon>Metazoa</taxon>
        <taxon>Ecdysozoa</taxon>
        <taxon>Arthropoda</taxon>
        <taxon>Hexapoda</taxon>
        <taxon>Insecta</taxon>
        <taxon>Pterygota</taxon>
        <taxon>Neoptera</taxon>
        <taxon>Paraneoptera</taxon>
        <taxon>Thysanoptera</taxon>
        <taxon>Terebrantia</taxon>
        <taxon>Thripoidea</taxon>
        <taxon>Thripidae</taxon>
        <taxon>Frankliniella</taxon>
    </lineage>
</organism>
<dbReference type="OrthoDB" id="6380971at2759"/>
<dbReference type="InterPro" id="IPR038606">
    <property type="entry name" value="To_sf"/>
</dbReference>
<dbReference type="GeneID" id="113207877"/>
<evidence type="ECO:0000313" key="3">
    <source>
        <dbReference type="RefSeq" id="XP_026280401.1"/>
    </source>
</evidence>
<dbReference type="Gene3D" id="3.15.10.30">
    <property type="entry name" value="Haemolymph juvenile hormone binding protein"/>
    <property type="match status" value="2"/>
</dbReference>
<dbReference type="Proteomes" id="UP000504606">
    <property type="component" value="Unplaced"/>
</dbReference>
<keyword evidence="2" id="KW-1185">Reference proteome</keyword>
<dbReference type="PANTHER" id="PTHR11008:SF9">
    <property type="entry name" value="PROTEIN TAKEOUT-LIKE PROTEIN"/>
    <property type="match status" value="1"/>
</dbReference>
<gene>
    <name evidence="3" type="primary">LOC113207877</name>
</gene>
<feature type="signal peptide" evidence="1">
    <location>
        <begin position="1"/>
        <end position="23"/>
    </location>
</feature>
<feature type="chain" id="PRO_5026656603" evidence="1">
    <location>
        <begin position="24"/>
        <end position="528"/>
    </location>
</feature>
<dbReference type="PANTHER" id="PTHR11008">
    <property type="entry name" value="PROTEIN TAKEOUT-LIKE PROTEIN"/>
    <property type="match status" value="1"/>
</dbReference>
<keyword evidence="1" id="KW-0732">Signal</keyword>
<accession>A0A6J1SPD4</accession>